<keyword evidence="6" id="KW-0997">Cell inner membrane</keyword>
<comment type="subcellular location">
    <subcellularLocation>
        <location evidence="1">Cell envelope</location>
    </subcellularLocation>
    <subcellularLocation>
        <location evidence="12">Cell membrane</location>
    </subcellularLocation>
</comment>
<evidence type="ECO:0000259" key="13">
    <source>
        <dbReference type="Pfam" id="PF00534"/>
    </source>
</evidence>
<feature type="domain" description="Glycosyl transferase family 1" evidence="13">
    <location>
        <begin position="313"/>
        <end position="410"/>
    </location>
</feature>
<comment type="pathway">
    <text evidence="2 12">Bacterial outer membrane biogenesis; LPS core biosynthesis.</text>
</comment>
<keyword evidence="7 12" id="KW-0808">Transferase</keyword>
<dbReference type="NCBIfam" id="NF004388">
    <property type="entry name" value="PRK05749.1-4"/>
    <property type="match status" value="1"/>
</dbReference>
<sequence>MTPARPWARWLYSSVLWLLSPLIWRRVWREQRPGCSRRERLGLIPASPDGERVIWLHCASVGEVQAARPLIRALRERHPDHRLVITTMTATGAERVLALAENARVSGAECAVRHHFVPLDLSGAARRFVTRLRPALAIFFETELWPNLLAACERAGVPVAVVNGRLSPRAYRGYRRLRPLMAEALGHVDWLAAKSVADAERFQALGMQASRSEVVGSLKFDIAEDEEARTVSERLRRVLGDRAIWVAGSTHPGEDEAVLAAQARLRETLPEVLLILVPRHPQRFEAVAGLCQAAGLAVVRRSRGERPDADTAVYLGDTMGELPVLYGAADLAFVGGSLVPIGGHNLLEPAALGVPVLTGPELANFIDVAEVLREAEALVEVADAQALAAELGRLFGDAGERHRLAEAGRRVVAANRGALARTLEGLERLLPAK</sequence>
<dbReference type="Proteomes" id="UP000547614">
    <property type="component" value="Unassembled WGS sequence"/>
</dbReference>
<accession>A0A839V8A9</accession>
<dbReference type="InterPro" id="IPR039901">
    <property type="entry name" value="Kdotransferase"/>
</dbReference>
<dbReference type="Gene3D" id="3.40.50.11720">
    <property type="entry name" value="3-Deoxy-D-manno-octulosonic-acid transferase, N-terminal domain"/>
    <property type="match status" value="1"/>
</dbReference>
<feature type="site" description="Transition state stabilizer" evidence="11">
    <location>
        <position position="141"/>
    </location>
</feature>
<evidence type="ECO:0000256" key="11">
    <source>
        <dbReference type="PIRSR" id="PIRSR639901-2"/>
    </source>
</evidence>
<feature type="domain" description="3-deoxy-D-manno-octulosonic-acid transferase N-terminal" evidence="14">
    <location>
        <begin position="38"/>
        <end position="222"/>
    </location>
</feature>
<organism evidence="15 16">
    <name type="scientific">Halomonas cerina</name>
    <dbReference type="NCBI Taxonomy" id="447424"/>
    <lineage>
        <taxon>Bacteria</taxon>
        <taxon>Pseudomonadati</taxon>
        <taxon>Pseudomonadota</taxon>
        <taxon>Gammaproteobacteria</taxon>
        <taxon>Oceanospirillales</taxon>
        <taxon>Halomonadaceae</taxon>
        <taxon>Halomonas</taxon>
    </lineage>
</organism>
<dbReference type="GO" id="GO:0009245">
    <property type="term" value="P:lipid A biosynthetic process"/>
    <property type="evidence" value="ECO:0007669"/>
    <property type="project" value="TreeGrafter"/>
</dbReference>
<keyword evidence="15" id="KW-0328">Glycosyltransferase</keyword>
<dbReference type="GO" id="GO:0009244">
    <property type="term" value="P:lipopolysaccharide core region biosynthetic process"/>
    <property type="evidence" value="ECO:0007669"/>
    <property type="project" value="UniProtKB-UniRule"/>
</dbReference>
<dbReference type="RefSeq" id="WP_183324843.1">
    <property type="nucleotide sequence ID" value="NZ_JACHXP010000005.1"/>
</dbReference>
<keyword evidence="12" id="KW-0448">Lipopolysaccharide biosynthesis</keyword>
<comment type="catalytic activity">
    <reaction evidence="9 12">
        <text>lipid IVA (E. coli) + CMP-3-deoxy-beta-D-manno-octulosonate = alpha-Kdo-(2-&gt;6)-lipid IVA (E. coli) + CMP + H(+)</text>
        <dbReference type="Rhea" id="RHEA:28066"/>
        <dbReference type="ChEBI" id="CHEBI:15378"/>
        <dbReference type="ChEBI" id="CHEBI:58603"/>
        <dbReference type="ChEBI" id="CHEBI:60364"/>
        <dbReference type="ChEBI" id="CHEBI:60377"/>
        <dbReference type="ChEBI" id="CHEBI:85987"/>
        <dbReference type="EC" id="2.4.99.12"/>
    </reaction>
</comment>
<evidence type="ECO:0000256" key="4">
    <source>
        <dbReference type="ARBA" id="ARBA00012621"/>
    </source>
</evidence>
<name>A0A839V8A9_9GAMM</name>
<dbReference type="UniPathway" id="UPA00958"/>
<keyword evidence="6" id="KW-0472">Membrane</keyword>
<proteinExistence type="inferred from homology"/>
<dbReference type="FunFam" id="3.40.50.2000:FF:000032">
    <property type="entry name" value="3-deoxy-D-manno-octulosonic acid transferase"/>
    <property type="match status" value="1"/>
</dbReference>
<protein>
    <recommendedName>
        <fullName evidence="5 12">3-deoxy-D-manno-octulosonic acid transferase</fullName>
        <shortName evidence="12">Kdo transferase</shortName>
        <ecNumber evidence="4 12">2.4.99.12</ecNumber>
    </recommendedName>
    <alternativeName>
        <fullName evidence="8 12">Lipid IV(A) 3-deoxy-D-manno-octulosonic acid transferase</fullName>
    </alternativeName>
</protein>
<comment type="function">
    <text evidence="12">Involved in lipopolysaccharide (LPS) biosynthesis. Catalyzes the transfer of 3-deoxy-D-manno-octulosonate (Kdo) residue(s) from CMP-Kdo to lipid IV(A), the tetraacyldisaccharide-1,4'-bisphosphate precursor of lipid A.</text>
</comment>
<dbReference type="InterPro" id="IPR007507">
    <property type="entry name" value="Glycos_transf_N"/>
</dbReference>
<dbReference type="GO" id="GO:0030313">
    <property type="term" value="C:cell envelope"/>
    <property type="evidence" value="ECO:0007669"/>
    <property type="project" value="UniProtKB-SubCell"/>
</dbReference>
<evidence type="ECO:0000256" key="9">
    <source>
        <dbReference type="ARBA" id="ARBA00049183"/>
    </source>
</evidence>
<comment type="similarity">
    <text evidence="3">Belongs to the glycosyltransferase group 1 family. Glycosyltransferase 30 subfamily.</text>
</comment>
<evidence type="ECO:0000256" key="6">
    <source>
        <dbReference type="ARBA" id="ARBA00022519"/>
    </source>
</evidence>
<evidence type="ECO:0000256" key="10">
    <source>
        <dbReference type="PIRSR" id="PIRSR639901-1"/>
    </source>
</evidence>
<evidence type="ECO:0000256" key="7">
    <source>
        <dbReference type="ARBA" id="ARBA00022679"/>
    </source>
</evidence>
<dbReference type="InterPro" id="IPR001296">
    <property type="entry name" value="Glyco_trans_1"/>
</dbReference>
<dbReference type="PANTHER" id="PTHR42755">
    <property type="entry name" value="3-DEOXY-MANNO-OCTULOSONATE CYTIDYLYLTRANSFERASE"/>
    <property type="match status" value="1"/>
</dbReference>
<dbReference type="EC" id="2.4.99.12" evidence="4 12"/>
<keyword evidence="12" id="KW-1003">Cell membrane</keyword>
<evidence type="ECO:0000313" key="16">
    <source>
        <dbReference type="Proteomes" id="UP000547614"/>
    </source>
</evidence>
<dbReference type="PANTHER" id="PTHR42755:SF1">
    <property type="entry name" value="3-DEOXY-D-MANNO-OCTULOSONIC ACID TRANSFERASE, MITOCHONDRIAL-RELATED"/>
    <property type="match status" value="1"/>
</dbReference>
<evidence type="ECO:0000256" key="5">
    <source>
        <dbReference type="ARBA" id="ARBA00019077"/>
    </source>
</evidence>
<evidence type="ECO:0000313" key="15">
    <source>
        <dbReference type="EMBL" id="MBB3190105.1"/>
    </source>
</evidence>
<evidence type="ECO:0000256" key="12">
    <source>
        <dbReference type="RuleBase" id="RU365103"/>
    </source>
</evidence>
<dbReference type="GO" id="GO:0043842">
    <property type="term" value="F:Kdo transferase activity"/>
    <property type="evidence" value="ECO:0007669"/>
    <property type="project" value="UniProtKB-EC"/>
</dbReference>
<comment type="caution">
    <text evidence="15">The sequence shown here is derived from an EMBL/GenBank/DDBJ whole genome shotgun (WGS) entry which is preliminary data.</text>
</comment>
<dbReference type="Pfam" id="PF04413">
    <property type="entry name" value="Glycos_transf_N"/>
    <property type="match status" value="1"/>
</dbReference>
<dbReference type="InterPro" id="IPR038107">
    <property type="entry name" value="Glycos_transf_N_sf"/>
</dbReference>
<evidence type="ECO:0000259" key="14">
    <source>
        <dbReference type="Pfam" id="PF04413"/>
    </source>
</evidence>
<dbReference type="Gene3D" id="3.40.50.2000">
    <property type="entry name" value="Glycogen Phosphorylase B"/>
    <property type="match status" value="1"/>
</dbReference>
<dbReference type="SUPFAM" id="SSF53756">
    <property type="entry name" value="UDP-Glycosyltransferase/glycogen phosphorylase"/>
    <property type="match status" value="1"/>
</dbReference>
<evidence type="ECO:0000256" key="2">
    <source>
        <dbReference type="ARBA" id="ARBA00004713"/>
    </source>
</evidence>
<dbReference type="GO" id="GO:0005886">
    <property type="term" value="C:plasma membrane"/>
    <property type="evidence" value="ECO:0007669"/>
    <property type="project" value="UniProtKB-SubCell"/>
</dbReference>
<evidence type="ECO:0000256" key="1">
    <source>
        <dbReference type="ARBA" id="ARBA00004196"/>
    </source>
</evidence>
<evidence type="ECO:0000256" key="3">
    <source>
        <dbReference type="ARBA" id="ARBA00006380"/>
    </source>
</evidence>
<feature type="active site" description="Proton acceptor" evidence="10">
    <location>
        <position position="63"/>
    </location>
</feature>
<evidence type="ECO:0000256" key="8">
    <source>
        <dbReference type="ARBA" id="ARBA00031445"/>
    </source>
</evidence>
<dbReference type="EMBL" id="JACHXP010000005">
    <property type="protein sequence ID" value="MBB3190105.1"/>
    <property type="molecule type" value="Genomic_DNA"/>
</dbReference>
<dbReference type="AlphaFoldDB" id="A0A839V8A9"/>
<gene>
    <name evidence="15" type="ORF">FHR94_001336</name>
</gene>
<keyword evidence="16" id="KW-1185">Reference proteome</keyword>
<dbReference type="Pfam" id="PF00534">
    <property type="entry name" value="Glycos_transf_1"/>
    <property type="match status" value="1"/>
</dbReference>
<reference evidence="15 16" key="1">
    <citation type="submission" date="2020-08" db="EMBL/GenBank/DDBJ databases">
        <title>Genomic Encyclopedia of Type Strains, Phase III (KMG-III): the genomes of soil and plant-associated and newly described type strains.</title>
        <authorList>
            <person name="Whitman W."/>
        </authorList>
    </citation>
    <scope>NUCLEOTIDE SEQUENCE [LARGE SCALE GENOMIC DNA]</scope>
    <source>
        <strain evidence="15 16">CECT 7282</strain>
    </source>
</reference>
<feature type="site" description="Transition state stabilizer" evidence="11">
    <location>
        <position position="219"/>
    </location>
</feature>